<evidence type="ECO:0000259" key="2">
    <source>
        <dbReference type="Pfam" id="PF00535"/>
    </source>
</evidence>
<organism evidence="3 4">
    <name type="scientific">Clostridium aciditolerans</name>
    <dbReference type="NCBI Taxonomy" id="339861"/>
    <lineage>
        <taxon>Bacteria</taxon>
        <taxon>Bacillati</taxon>
        <taxon>Bacillota</taxon>
        <taxon>Clostridia</taxon>
        <taxon>Eubacteriales</taxon>
        <taxon>Clostridiaceae</taxon>
        <taxon>Clostridium</taxon>
    </lineage>
</organism>
<dbReference type="Pfam" id="PF00535">
    <property type="entry name" value="Glycos_transf_2"/>
    <property type="match status" value="1"/>
</dbReference>
<keyword evidence="1" id="KW-1133">Transmembrane helix</keyword>
<dbReference type="PANTHER" id="PTHR43179">
    <property type="entry name" value="RHAMNOSYLTRANSFERASE WBBL"/>
    <property type="match status" value="1"/>
</dbReference>
<dbReference type="AlphaFoldDB" id="A0A934HUK9"/>
<dbReference type="Gene3D" id="3.90.550.10">
    <property type="entry name" value="Spore Coat Polysaccharide Biosynthesis Protein SpsA, Chain A"/>
    <property type="match status" value="1"/>
</dbReference>
<evidence type="ECO:0000256" key="1">
    <source>
        <dbReference type="SAM" id="Phobius"/>
    </source>
</evidence>
<dbReference type="RefSeq" id="WP_211143028.1">
    <property type="nucleotide sequence ID" value="NZ_JAEEGB010000014.1"/>
</dbReference>
<evidence type="ECO:0000313" key="4">
    <source>
        <dbReference type="Proteomes" id="UP000622687"/>
    </source>
</evidence>
<sequence>MDLSIIIVNYNTKELLKQTIQSVIDTTKNIDYEIIVSDNNSTDGSIEMVEEYFPQVNLIKNKDNLGFPKGNNVAIKKSIGRYVLLLNSDTVVIDNCLEKCIKYMNSHKNIGVLGCRVVLKDGQLDHACKRGFPTPESSLFYMLKLYKLFPDSKKFGQYTLSYLHEDEINEVDSLTGAFMMLRKETIDEVGLLDEEFFMYGEDIDWCYRIKEAGWKVMYYPEAKIIHYKGASSKKKRFKTLYEFHRAMILFYDKHYRLKYNIFVTILVYLGVCVKFILSLFVNIFKKRG</sequence>
<comment type="caution">
    <text evidence="3">The sequence shown here is derived from an EMBL/GenBank/DDBJ whole genome shotgun (WGS) entry which is preliminary data.</text>
</comment>
<feature type="transmembrane region" description="Helical" evidence="1">
    <location>
        <begin position="261"/>
        <end position="284"/>
    </location>
</feature>
<gene>
    <name evidence="3" type="ORF">I6U51_12925</name>
</gene>
<evidence type="ECO:0000313" key="3">
    <source>
        <dbReference type="EMBL" id="MBI6873603.1"/>
    </source>
</evidence>
<protein>
    <submittedName>
        <fullName evidence="3">Glycosyltransferase family 2 protein</fullName>
    </submittedName>
</protein>
<accession>A0A934HUK9</accession>
<dbReference type="PANTHER" id="PTHR43179:SF7">
    <property type="entry name" value="RHAMNOSYLTRANSFERASE WBBL"/>
    <property type="match status" value="1"/>
</dbReference>
<reference evidence="3" key="1">
    <citation type="submission" date="2020-12" db="EMBL/GenBank/DDBJ databases">
        <title>Clostridium thailandense sp. nov., a novel acetogenic bacterium isolated from peat land soil in Thailand.</title>
        <authorList>
            <person name="Chaikitkaew S."/>
            <person name="Birkeland N.K."/>
        </authorList>
    </citation>
    <scope>NUCLEOTIDE SEQUENCE</scope>
    <source>
        <strain evidence="3">DSM 17425</strain>
    </source>
</reference>
<keyword evidence="1" id="KW-0812">Transmembrane</keyword>
<dbReference type="SUPFAM" id="SSF53448">
    <property type="entry name" value="Nucleotide-diphospho-sugar transferases"/>
    <property type="match status" value="1"/>
</dbReference>
<proteinExistence type="predicted"/>
<name>A0A934HUK9_9CLOT</name>
<dbReference type="InterPro" id="IPR029044">
    <property type="entry name" value="Nucleotide-diphossugar_trans"/>
</dbReference>
<keyword evidence="1" id="KW-0472">Membrane</keyword>
<dbReference type="CDD" id="cd04186">
    <property type="entry name" value="GT_2_like_c"/>
    <property type="match status" value="1"/>
</dbReference>
<feature type="domain" description="Glycosyltransferase 2-like" evidence="2">
    <location>
        <begin position="4"/>
        <end position="122"/>
    </location>
</feature>
<dbReference type="EMBL" id="JAEEGB010000014">
    <property type="protein sequence ID" value="MBI6873603.1"/>
    <property type="molecule type" value="Genomic_DNA"/>
</dbReference>
<keyword evidence="4" id="KW-1185">Reference proteome</keyword>
<dbReference type="Proteomes" id="UP000622687">
    <property type="component" value="Unassembled WGS sequence"/>
</dbReference>
<dbReference type="InterPro" id="IPR001173">
    <property type="entry name" value="Glyco_trans_2-like"/>
</dbReference>